<dbReference type="PANTHER" id="PTHR11923:SF67">
    <property type="entry name" value="RE68569P"/>
    <property type="match status" value="1"/>
</dbReference>
<reference evidence="9" key="1">
    <citation type="submission" date="2015-12" db="EMBL/GenBank/DDBJ databases">
        <title>De novo transcriptome assembly of four potential Pierce s Disease insect vectors from Arizona vineyards.</title>
        <authorList>
            <person name="Tassone E.E."/>
        </authorList>
    </citation>
    <scope>NUCLEOTIDE SEQUENCE</scope>
</reference>
<dbReference type="AlphaFoldDB" id="A0A1B6E1D3"/>
<name>A0A1B6E1D3_9HEMI</name>
<dbReference type="PANTHER" id="PTHR11923">
    <property type="entry name" value="SCAVENGER RECEPTOR CLASS B TYPE-1 SR-B1"/>
    <property type="match status" value="1"/>
</dbReference>
<keyword evidence="7" id="KW-0325">Glycoprotein</keyword>
<evidence type="ECO:0008006" key="10">
    <source>
        <dbReference type="Google" id="ProtNLM"/>
    </source>
</evidence>
<evidence type="ECO:0000256" key="7">
    <source>
        <dbReference type="ARBA" id="ARBA00023180"/>
    </source>
</evidence>
<accession>A0A1B6E1D3</accession>
<evidence type="ECO:0000256" key="5">
    <source>
        <dbReference type="ARBA" id="ARBA00022989"/>
    </source>
</evidence>
<protein>
    <recommendedName>
        <fullName evidence="10">Scavenger receptor class B member 1</fullName>
    </recommendedName>
</protein>
<evidence type="ECO:0000256" key="6">
    <source>
        <dbReference type="ARBA" id="ARBA00023136"/>
    </source>
</evidence>
<dbReference type="InterPro" id="IPR002159">
    <property type="entry name" value="CD36_fam"/>
</dbReference>
<dbReference type="GO" id="GO:0005044">
    <property type="term" value="F:scavenger receptor activity"/>
    <property type="evidence" value="ECO:0007669"/>
    <property type="project" value="TreeGrafter"/>
</dbReference>
<evidence type="ECO:0000256" key="1">
    <source>
        <dbReference type="ARBA" id="ARBA00004236"/>
    </source>
</evidence>
<dbReference type="GO" id="GO:0005886">
    <property type="term" value="C:plasma membrane"/>
    <property type="evidence" value="ECO:0007669"/>
    <property type="project" value="UniProtKB-SubCell"/>
</dbReference>
<gene>
    <name evidence="9" type="ORF">g.8521</name>
</gene>
<evidence type="ECO:0000256" key="3">
    <source>
        <dbReference type="ARBA" id="ARBA00022475"/>
    </source>
</evidence>
<sequence>MFSLIYLIYFCHKVEEIVYRVLFACHKTHKKILHQENLRLRGTFLTLVCGLFAVTLGSVLLVLNPFDILFKMKVRFSEGSETFELWRQPPVQLNLKVYLFNVTNKDDFLSGKDDKLKFEQVGPYVYSEHMSHANVSFNSNNTMSSIPLHPLTYVPELSNGSEDDLVIMPNIAMLSIAHVVRDNFWTRSMLNMFIKTHDAQFLVEMTAKEFMFGYRSTILSLGNTFLNSWITFDKLGLIDRMYNFKGDTSTTYTGMTDIRYSGLLENYNGLPYLPQWQGKCDKVTGASDGTKFPSYIKPNDTLKFFRKSLCRTMPLVKVGEEFIGGLPGYRYVFANNSLDNGAYVKENQCFCKDGNCLIDGLVDVSECYYGFPIALSYPHFLDGNPLLRTSVEGMSPDPNKHSTYFVINPTSGLPLKLSVKMQINMALGDFSRIKNGERFSDMVLPMLWTDIAFDELPQNILTRFYLYLKVAPIAQSIAIYLFLIGGVAFILLSLASAICIPKDIKLNQDATIWKNKAMAEEKITKEKNKERLKDSIKNSKEMEVYYCSLLTPNIKDEELDRLSSFEELEV</sequence>
<organism evidence="9">
    <name type="scientific">Clastoptera arizonana</name>
    <name type="common">Arizona spittle bug</name>
    <dbReference type="NCBI Taxonomy" id="38151"/>
    <lineage>
        <taxon>Eukaryota</taxon>
        <taxon>Metazoa</taxon>
        <taxon>Ecdysozoa</taxon>
        <taxon>Arthropoda</taxon>
        <taxon>Hexapoda</taxon>
        <taxon>Insecta</taxon>
        <taxon>Pterygota</taxon>
        <taxon>Neoptera</taxon>
        <taxon>Paraneoptera</taxon>
        <taxon>Hemiptera</taxon>
        <taxon>Auchenorrhyncha</taxon>
        <taxon>Cercopoidea</taxon>
        <taxon>Clastopteridae</taxon>
        <taxon>Clastoptera</taxon>
    </lineage>
</organism>
<dbReference type="PRINTS" id="PR01609">
    <property type="entry name" value="CD36FAMILY"/>
</dbReference>
<feature type="transmembrane region" description="Helical" evidence="8">
    <location>
        <begin position="477"/>
        <end position="500"/>
    </location>
</feature>
<keyword evidence="3" id="KW-1003">Cell membrane</keyword>
<keyword evidence="6 8" id="KW-0472">Membrane</keyword>
<keyword evidence="4 8" id="KW-0812">Transmembrane</keyword>
<evidence type="ECO:0000256" key="4">
    <source>
        <dbReference type="ARBA" id="ARBA00022692"/>
    </source>
</evidence>
<comment type="subcellular location">
    <subcellularLocation>
        <location evidence="1">Cell membrane</location>
    </subcellularLocation>
</comment>
<evidence type="ECO:0000313" key="9">
    <source>
        <dbReference type="EMBL" id="JAS31738.1"/>
    </source>
</evidence>
<dbReference type="GO" id="GO:0005737">
    <property type="term" value="C:cytoplasm"/>
    <property type="evidence" value="ECO:0007669"/>
    <property type="project" value="TreeGrafter"/>
</dbReference>
<evidence type="ECO:0000256" key="2">
    <source>
        <dbReference type="ARBA" id="ARBA00010532"/>
    </source>
</evidence>
<evidence type="ECO:0000256" key="8">
    <source>
        <dbReference type="SAM" id="Phobius"/>
    </source>
</evidence>
<dbReference type="Pfam" id="PF01130">
    <property type="entry name" value="CD36"/>
    <property type="match status" value="1"/>
</dbReference>
<feature type="transmembrane region" description="Helical" evidence="8">
    <location>
        <begin position="44"/>
        <end position="63"/>
    </location>
</feature>
<dbReference type="EMBL" id="GEDC01005560">
    <property type="protein sequence ID" value="JAS31738.1"/>
    <property type="molecule type" value="Transcribed_RNA"/>
</dbReference>
<proteinExistence type="inferred from homology"/>
<comment type="similarity">
    <text evidence="2">Belongs to the CD36 family.</text>
</comment>
<keyword evidence="5 8" id="KW-1133">Transmembrane helix</keyword>